<dbReference type="RefSeq" id="WP_316975423.1">
    <property type="nucleotide sequence ID" value="NZ_JAWIIJ010000026.1"/>
</dbReference>
<evidence type="ECO:0000256" key="1">
    <source>
        <dbReference type="SAM" id="MobiDB-lite"/>
    </source>
</evidence>
<proteinExistence type="predicted"/>
<evidence type="ECO:0000313" key="2">
    <source>
        <dbReference type="EMBL" id="MDV2081133.1"/>
    </source>
</evidence>
<evidence type="ECO:0000313" key="3">
    <source>
        <dbReference type="Proteomes" id="UP001269819"/>
    </source>
</evidence>
<dbReference type="EMBL" id="JAWIIJ010000026">
    <property type="protein sequence ID" value="MDV2081133.1"/>
    <property type="molecule type" value="Genomic_DNA"/>
</dbReference>
<gene>
    <name evidence="2" type="ORF">RYS15_20775</name>
</gene>
<keyword evidence="3" id="KW-1185">Reference proteome</keyword>
<organism evidence="2 3">
    <name type="scientific">Marinobacter xestospongiae</name>
    <dbReference type="NCBI Taxonomy" id="994319"/>
    <lineage>
        <taxon>Bacteria</taxon>
        <taxon>Pseudomonadati</taxon>
        <taxon>Pseudomonadota</taxon>
        <taxon>Gammaproteobacteria</taxon>
        <taxon>Pseudomonadales</taxon>
        <taxon>Marinobacteraceae</taxon>
        <taxon>Marinobacter</taxon>
    </lineage>
</organism>
<dbReference type="Proteomes" id="UP001269819">
    <property type="component" value="Unassembled WGS sequence"/>
</dbReference>
<protein>
    <submittedName>
        <fullName evidence="2">Uncharacterized protein</fullName>
    </submittedName>
</protein>
<accession>A0ABU3W3M1</accession>
<feature type="region of interest" description="Disordered" evidence="1">
    <location>
        <begin position="45"/>
        <end position="67"/>
    </location>
</feature>
<sequence length="88" mass="10055">MAKAPKPMHNWAACDPLMRKGGVHQEAKLSQRPRLDWRQALDEFEDWQDEESEPDSTDNQEGPQGPSFFMVTAHFITTAHRQPTAPKP</sequence>
<reference evidence="2 3" key="1">
    <citation type="submission" date="2023-10" db="EMBL/GenBank/DDBJ databases">
        <title>Characteristics and mechanism of a salt-tolerant marine origin heterotrophic nitrifying- aerobic denitrifying bacteria Marinobacter xestospongiae HN1.</title>
        <authorList>
            <person name="Qi R."/>
        </authorList>
    </citation>
    <scope>NUCLEOTIDE SEQUENCE [LARGE SCALE GENOMIC DNA]</scope>
    <source>
        <strain evidence="2 3">HN1</strain>
    </source>
</reference>
<feature type="compositionally biased region" description="Acidic residues" evidence="1">
    <location>
        <begin position="45"/>
        <end position="58"/>
    </location>
</feature>
<name>A0ABU3W3M1_9GAMM</name>
<comment type="caution">
    <text evidence="2">The sequence shown here is derived from an EMBL/GenBank/DDBJ whole genome shotgun (WGS) entry which is preliminary data.</text>
</comment>